<name>A0A562JX14_9BACI</name>
<dbReference type="Proteomes" id="UP000318667">
    <property type="component" value="Unassembled WGS sequence"/>
</dbReference>
<gene>
    <name evidence="1" type="ORF">IQ19_02449</name>
</gene>
<dbReference type="AlphaFoldDB" id="A0A562JX14"/>
<protein>
    <submittedName>
        <fullName evidence="1">Uncharacterized protein</fullName>
    </submittedName>
</protein>
<organism evidence="1 2">
    <name type="scientific">Cytobacillus oceanisediminis</name>
    <dbReference type="NCBI Taxonomy" id="665099"/>
    <lineage>
        <taxon>Bacteria</taxon>
        <taxon>Bacillati</taxon>
        <taxon>Bacillota</taxon>
        <taxon>Bacilli</taxon>
        <taxon>Bacillales</taxon>
        <taxon>Bacillaceae</taxon>
        <taxon>Cytobacillus</taxon>
    </lineage>
</organism>
<keyword evidence="2" id="KW-1185">Reference proteome</keyword>
<comment type="caution">
    <text evidence="1">The sequence shown here is derived from an EMBL/GenBank/DDBJ whole genome shotgun (WGS) entry which is preliminary data.</text>
</comment>
<evidence type="ECO:0000313" key="1">
    <source>
        <dbReference type="EMBL" id="TWH87494.1"/>
    </source>
</evidence>
<evidence type="ECO:0000313" key="2">
    <source>
        <dbReference type="Proteomes" id="UP000318667"/>
    </source>
</evidence>
<dbReference type="RefSeq" id="WP_144542613.1">
    <property type="nucleotide sequence ID" value="NZ_CBCSDC010000062.1"/>
</dbReference>
<dbReference type="EMBL" id="VLKI01000005">
    <property type="protein sequence ID" value="TWH87494.1"/>
    <property type="molecule type" value="Genomic_DNA"/>
</dbReference>
<proteinExistence type="predicted"/>
<dbReference type="OrthoDB" id="2183421at2"/>
<dbReference type="GeneID" id="65403633"/>
<accession>A0A562JX14</accession>
<reference evidence="1 2" key="1">
    <citation type="journal article" date="2015" name="Stand. Genomic Sci.">
        <title>Genomic Encyclopedia of Bacterial and Archaeal Type Strains, Phase III: the genomes of soil and plant-associated and newly described type strains.</title>
        <authorList>
            <person name="Whitman W.B."/>
            <person name="Woyke T."/>
            <person name="Klenk H.P."/>
            <person name="Zhou Y."/>
            <person name="Lilburn T.G."/>
            <person name="Beck B.J."/>
            <person name="De Vos P."/>
            <person name="Vandamme P."/>
            <person name="Eisen J.A."/>
            <person name="Garrity G."/>
            <person name="Hugenholtz P."/>
            <person name="Kyrpides N.C."/>
        </authorList>
    </citation>
    <scope>NUCLEOTIDE SEQUENCE [LARGE SCALE GENOMIC DNA]</scope>
    <source>
        <strain evidence="1 2">CGMCC 1.10115</strain>
    </source>
</reference>
<sequence length="380" mass="45042">MAKILTEREVSEIMSQLSVEQRKFILENSKQSKKAKWLEVLAIFKGIDIQNTMTLEEVESYIDDWVLVDILDSGYGNKNYQCECGNPLRYQYIVMNKKKQMTFGFGKTCLSNHTNLSTELVKDILNGFHKIDLERDEILLKVFKGELFNLKPYLNLENIPQVIIEQVNLGLPLLNKQIYQLEEMKQEYDKRKCHERILDGLKSEARLAFEGFPKPVQQEMLRKMVNNEYIRNVPTGFQDDEIEWLLSLGLPLLEKHQRKIFTYYQKQKLEKEMQQQLELEEYYAPYREKNITRINSGIATHISPISVIDYQTLKERHSTTLKAIHAHQDRLSTGNKKEWERIISMIRQLKEGGEFDYSSFKLNINMICFQLHIERDYYLY</sequence>